<dbReference type="eggNOG" id="ENOG502SJ3I">
    <property type="taxonomic scope" value="Eukaryota"/>
</dbReference>
<feature type="domain" description="F-box" evidence="1">
    <location>
        <begin position="20"/>
        <end position="63"/>
    </location>
</feature>
<name>K5W399_AGABU</name>
<dbReference type="InParanoid" id="K5W399"/>
<proteinExistence type="predicted"/>
<dbReference type="OrthoDB" id="5297217at2759"/>
<evidence type="ECO:0000259" key="1">
    <source>
        <dbReference type="Pfam" id="PF12937"/>
    </source>
</evidence>
<dbReference type="SUPFAM" id="SSF81383">
    <property type="entry name" value="F-box domain"/>
    <property type="match status" value="1"/>
</dbReference>
<reference evidence="3" key="1">
    <citation type="journal article" date="2012" name="Proc. Natl. Acad. Sci. U.S.A.">
        <title>Genome sequence of the button mushroom Agaricus bisporus reveals mechanisms governing adaptation to a humic-rich ecological niche.</title>
        <authorList>
            <person name="Morin E."/>
            <person name="Kohler A."/>
            <person name="Baker A.R."/>
            <person name="Foulongne-Oriol M."/>
            <person name="Lombard V."/>
            <person name="Nagy L.G."/>
            <person name="Ohm R.A."/>
            <person name="Patyshakuliyeva A."/>
            <person name="Brun A."/>
            <person name="Aerts A.L."/>
            <person name="Bailey A.M."/>
            <person name="Billette C."/>
            <person name="Coutinho P.M."/>
            <person name="Deakin G."/>
            <person name="Doddapaneni H."/>
            <person name="Floudas D."/>
            <person name="Grimwood J."/>
            <person name="Hilden K."/>
            <person name="Kuees U."/>
            <person name="LaButti K.M."/>
            <person name="Lapidus A."/>
            <person name="Lindquist E.A."/>
            <person name="Lucas S.M."/>
            <person name="Murat C."/>
            <person name="Riley R.W."/>
            <person name="Salamov A.A."/>
            <person name="Schmutz J."/>
            <person name="Subramanian V."/>
            <person name="Woesten H.A.B."/>
            <person name="Xu J."/>
            <person name="Eastwood D.C."/>
            <person name="Foster G.D."/>
            <person name="Sonnenberg A.S."/>
            <person name="Cullen D."/>
            <person name="de Vries R.P."/>
            <person name="Lundell T."/>
            <person name="Hibbett D.S."/>
            <person name="Henrissat B."/>
            <person name="Burton K.S."/>
            <person name="Kerrigan R.W."/>
            <person name="Challen M.P."/>
            <person name="Grigoriev I.V."/>
            <person name="Martin F."/>
        </authorList>
    </citation>
    <scope>NUCLEOTIDE SEQUENCE [LARGE SCALE GENOMIC DNA]</scope>
    <source>
        <strain evidence="3">JB137-S8 / ATCC MYA-4627 / FGSC 10392</strain>
    </source>
</reference>
<dbReference type="InterPro" id="IPR001810">
    <property type="entry name" value="F-box_dom"/>
</dbReference>
<evidence type="ECO:0000313" key="2">
    <source>
        <dbReference type="EMBL" id="EKM81274.1"/>
    </source>
</evidence>
<dbReference type="Proteomes" id="UP000008493">
    <property type="component" value="Unassembled WGS sequence"/>
</dbReference>
<gene>
    <name evidence="2" type="ORF">AGABI1DRAFT_106034</name>
</gene>
<dbReference type="HOGENOM" id="CLU_028275_0_0_1"/>
<dbReference type="OMA" id="CMEGPPR"/>
<protein>
    <recommendedName>
        <fullName evidence="1">F-box domain-containing protein</fullName>
    </recommendedName>
</protein>
<dbReference type="RefSeq" id="XP_007328724.1">
    <property type="nucleotide sequence ID" value="XM_007328662.1"/>
</dbReference>
<keyword evidence="3" id="KW-1185">Reference proteome</keyword>
<accession>K5W399</accession>
<dbReference type="InterPro" id="IPR032675">
    <property type="entry name" value="LRR_dom_sf"/>
</dbReference>
<dbReference type="InterPro" id="IPR036047">
    <property type="entry name" value="F-box-like_dom_sf"/>
</dbReference>
<dbReference type="EMBL" id="JH971388">
    <property type="protein sequence ID" value="EKM81274.1"/>
    <property type="molecule type" value="Genomic_DNA"/>
</dbReference>
<organism evidence="2 3">
    <name type="scientific">Agaricus bisporus var. burnettii (strain JB137-S8 / ATCC MYA-4627 / FGSC 10392)</name>
    <name type="common">White button mushroom</name>
    <dbReference type="NCBI Taxonomy" id="597362"/>
    <lineage>
        <taxon>Eukaryota</taxon>
        <taxon>Fungi</taxon>
        <taxon>Dikarya</taxon>
        <taxon>Basidiomycota</taxon>
        <taxon>Agaricomycotina</taxon>
        <taxon>Agaricomycetes</taxon>
        <taxon>Agaricomycetidae</taxon>
        <taxon>Agaricales</taxon>
        <taxon>Agaricineae</taxon>
        <taxon>Agaricaceae</taxon>
        <taxon>Agaricus</taxon>
    </lineage>
</organism>
<evidence type="ECO:0000313" key="3">
    <source>
        <dbReference type="Proteomes" id="UP000008493"/>
    </source>
</evidence>
<dbReference type="AlphaFoldDB" id="K5W399"/>
<dbReference type="Pfam" id="PF12937">
    <property type="entry name" value="F-box-like"/>
    <property type="match status" value="1"/>
</dbReference>
<dbReference type="SUPFAM" id="SSF52047">
    <property type="entry name" value="RNI-like"/>
    <property type="match status" value="1"/>
</dbReference>
<dbReference type="Gene3D" id="3.80.10.10">
    <property type="entry name" value="Ribonuclease Inhibitor"/>
    <property type="match status" value="1"/>
</dbReference>
<dbReference type="KEGG" id="abp:AGABI1DRAFT106034"/>
<dbReference type="GeneID" id="18822223"/>
<sequence length="501" mass="56007">MRRHSERPSRSFYRTPLVTDDLPFDILPIILQALSTRQDYLACTLVSKTFNRIATPLLYRELNSRAIPESPLHHPASTILKRPELAKYVRHVTETAGSVHRSLCTRFPTMAGDILRALSLYTKLISFAWIDDSIETDNTLLSLIHVIRDHQHPLRELTIRTHSDLGTEVWSKLNTLTGLHSISLWCMEGPPRVLQGWSEPLGSTLSHLELGRCAGVPPTILVTVLSHLPLLTNLRLKGAPATSIPTILTCLPNLQILDTEYLPSFRTAQVPPPNQMPTLKSLIVRTNIVDTVGPGKLWTWIKDIVPNPGLEKLKLHAFTMNNSGYICTGAAGKMSSGGTMVSEMFLKKLAKLHGNWLREFDIGTVELTMSDIRYLKTSFAKLELLACAVAVPDVTAIQLMISGARKLHTLKLNVFWIAMNVGKEVLLPNASLAYVKYQKETPFTLEHAIGLMLTPENPKLKTIEIGKHLFYGQWILVEGENERGIPKFEVAASMAEDKWIS</sequence>